<reference evidence="2 3" key="1">
    <citation type="submission" date="2017-06" db="EMBL/GenBank/DDBJ databases">
        <title>Genome sequencing of cyanobaciteial culture collection at National Institute for Environmental Studies (NIES).</title>
        <authorList>
            <person name="Hirose Y."/>
            <person name="Shimura Y."/>
            <person name="Fujisawa T."/>
            <person name="Nakamura Y."/>
            <person name="Kawachi M."/>
        </authorList>
    </citation>
    <scope>NUCLEOTIDE SEQUENCE [LARGE SCALE GENOMIC DNA]</scope>
    <source>
        <strain evidence="2 3">NIES-267</strain>
    </source>
</reference>
<dbReference type="PANTHER" id="PTHR47691:SF3">
    <property type="entry name" value="HTH-TYPE TRANSCRIPTIONAL REGULATOR RV0890C-RELATED"/>
    <property type="match status" value="1"/>
</dbReference>
<protein>
    <submittedName>
        <fullName evidence="2">ECF subfamily RNA polymerase sigma-24 factor</fullName>
    </submittedName>
</protein>
<dbReference type="SUPFAM" id="SSF52540">
    <property type="entry name" value="P-loop containing nucleoside triphosphate hydrolases"/>
    <property type="match status" value="1"/>
</dbReference>
<dbReference type="Proteomes" id="UP000218418">
    <property type="component" value="Chromosome"/>
</dbReference>
<evidence type="ECO:0000259" key="1">
    <source>
        <dbReference type="Pfam" id="PF13191"/>
    </source>
</evidence>
<dbReference type="PRINTS" id="PR00364">
    <property type="entry name" value="DISEASERSIST"/>
</dbReference>
<dbReference type="EMBL" id="AP018227">
    <property type="protein sequence ID" value="BAY83336.1"/>
    <property type="molecule type" value="Genomic_DNA"/>
</dbReference>
<keyword evidence="3" id="KW-1185">Reference proteome</keyword>
<dbReference type="InterPro" id="IPR011990">
    <property type="entry name" value="TPR-like_helical_dom_sf"/>
</dbReference>
<dbReference type="InterPro" id="IPR027417">
    <property type="entry name" value="P-loop_NTPase"/>
</dbReference>
<dbReference type="Gene3D" id="1.25.40.10">
    <property type="entry name" value="Tetratricopeptide repeat domain"/>
    <property type="match status" value="1"/>
</dbReference>
<dbReference type="AlphaFoldDB" id="A0A1Z4LQ17"/>
<evidence type="ECO:0000313" key="2">
    <source>
        <dbReference type="EMBL" id="BAY83336.1"/>
    </source>
</evidence>
<sequence length="798" mass="92530">MLRIQQYKICMGLSNIALLLFKTTSQGQKYPPVALGSGYATEQLGKDGENKLYNLLFWIIALEIIESDLQIILHDLINLDNPNSEEKKQSAETIPTYYIEKISLEKKDKNIDSTLLKIIALYSYQELIKNQNISKLDKLEKRQPIYHNLPARDCSAFIGRDAEIKKLLQLLSFEQPTPRISIEGLGGVGKTTLVLDIAYRYLQANKDSNSPFEAIVFTSAKTQHFTSKGILTRLWRERTLQDILRAIARTIKCPDTATTNFRDTYEQVYSRLADMPTLLIIDNLDALEEEQEVLSFLYELPPTIKVIITSREITPFTRICLQPLTPTEGLTLIQSQAEEKNVELTLDKSRQLYQTTGGIPAAIVYAVSQLAFGYRFVDVSPLIMRHQGDFSRFYFDNSMQSLKGHSSYFMLMALALFPKPALFESICNVAGVEDNNIAVDAFGRLQQLSLISCQQGRYHILPLTREFALSELHANPEFESAARNSWVNFYLEFTQKYGGKYEKEWNDYHELEAEWDNICEVMEWCIAEDKYSIVCSLWQYINCYTYSQRYRQNRLNYWDTPLHWLSWLIEVAQKREDSFNTARMMSDYAWKLILIGQPQHLKQADNLLSQAWKLRHYLTAKEQADLGIRIVVWYIQLKQFGFARFWIKQVQTILDDSFIEESVRIHLSLQVLYYKGEIYYKNGDYQRSQLLFQEIVQQSRKIGWERMIFLAKDFLADISIKQGKIEQAQKFLMEGMQTAYENKDDCSRAYVMRSLARLELRQGNFNVAQAWANQAKAGFDNLGMVSEAQETQALLYGE</sequence>
<accession>A0A1Z4LQ17</accession>
<dbReference type="PANTHER" id="PTHR47691">
    <property type="entry name" value="REGULATOR-RELATED"/>
    <property type="match status" value="1"/>
</dbReference>
<name>A0A1Z4LQ17_9CYAN</name>
<dbReference type="Gene3D" id="3.40.50.300">
    <property type="entry name" value="P-loop containing nucleotide triphosphate hydrolases"/>
    <property type="match status" value="1"/>
</dbReference>
<dbReference type="SUPFAM" id="SSF48452">
    <property type="entry name" value="TPR-like"/>
    <property type="match status" value="1"/>
</dbReference>
<dbReference type="Pfam" id="PF13191">
    <property type="entry name" value="AAA_16"/>
    <property type="match status" value="1"/>
</dbReference>
<dbReference type="InterPro" id="IPR041664">
    <property type="entry name" value="AAA_16"/>
</dbReference>
<feature type="domain" description="Orc1-like AAA ATPase" evidence="1">
    <location>
        <begin position="157"/>
        <end position="303"/>
    </location>
</feature>
<organism evidence="2 3">
    <name type="scientific">Calothrix parasitica NIES-267</name>
    <dbReference type="NCBI Taxonomy" id="1973488"/>
    <lineage>
        <taxon>Bacteria</taxon>
        <taxon>Bacillati</taxon>
        <taxon>Cyanobacteriota</taxon>
        <taxon>Cyanophyceae</taxon>
        <taxon>Nostocales</taxon>
        <taxon>Calotrichaceae</taxon>
        <taxon>Calothrix</taxon>
    </lineage>
</organism>
<proteinExistence type="predicted"/>
<gene>
    <name evidence="2" type="ORF">NIES267_28230</name>
</gene>
<evidence type="ECO:0000313" key="3">
    <source>
        <dbReference type="Proteomes" id="UP000218418"/>
    </source>
</evidence>
<dbReference type="OrthoDB" id="2893300at2"/>